<evidence type="ECO:0000313" key="3">
    <source>
        <dbReference type="Proteomes" id="UP000499080"/>
    </source>
</evidence>
<dbReference type="Proteomes" id="UP000499080">
    <property type="component" value="Unassembled WGS sequence"/>
</dbReference>
<dbReference type="FunFam" id="1.10.340.70:FF:000001">
    <property type="entry name" value="Retrovirus-related Pol polyprotein from transposon gypsy-like Protein"/>
    <property type="match status" value="1"/>
</dbReference>
<accession>A0A4Y2WSS1</accession>
<keyword evidence="3" id="KW-1185">Reference proteome</keyword>
<dbReference type="Pfam" id="PF17921">
    <property type="entry name" value="Integrase_H2C2"/>
    <property type="match status" value="1"/>
</dbReference>
<protein>
    <recommendedName>
        <fullName evidence="1">Integrase zinc-binding domain-containing protein</fullName>
    </recommendedName>
</protein>
<dbReference type="AlphaFoldDB" id="A0A4Y2WSS1"/>
<proteinExistence type="predicted"/>
<evidence type="ECO:0000313" key="2">
    <source>
        <dbReference type="EMBL" id="GBO39818.1"/>
    </source>
</evidence>
<gene>
    <name evidence="2" type="ORF">AVEN_120707_1</name>
</gene>
<reference evidence="2 3" key="1">
    <citation type="journal article" date="2019" name="Sci. Rep.">
        <title>Orb-weaving spider Araneus ventricosus genome elucidates the spidroin gene catalogue.</title>
        <authorList>
            <person name="Kono N."/>
            <person name="Nakamura H."/>
            <person name="Ohtoshi R."/>
            <person name="Moran D.A.P."/>
            <person name="Shinohara A."/>
            <person name="Yoshida Y."/>
            <person name="Fujiwara M."/>
            <person name="Mori M."/>
            <person name="Tomita M."/>
            <person name="Arakawa K."/>
        </authorList>
    </citation>
    <scope>NUCLEOTIDE SEQUENCE [LARGE SCALE GENOMIC DNA]</scope>
</reference>
<name>A0A4Y2WSS1_ARAVE</name>
<dbReference type="InterPro" id="IPR041588">
    <property type="entry name" value="Integrase_H2C2"/>
</dbReference>
<comment type="caution">
    <text evidence="2">The sequence shown here is derived from an EMBL/GenBank/DDBJ whole genome shotgun (WGS) entry which is preliminary data.</text>
</comment>
<dbReference type="OrthoDB" id="6537890at2759"/>
<evidence type="ECO:0000259" key="1">
    <source>
        <dbReference type="Pfam" id="PF17921"/>
    </source>
</evidence>
<sequence>MKLNSADRLSWQEIAAESLATKRYWALWDPLHLKDGVQYRKWVNDNGSSCRLQPILPKSRIQEVLRETHDSATGGHFGFMKTLSKTRKRFYWDRLRADVKK</sequence>
<feature type="domain" description="Integrase zinc-binding" evidence="1">
    <location>
        <begin position="57"/>
        <end position="101"/>
    </location>
</feature>
<dbReference type="EMBL" id="BGPR01064914">
    <property type="protein sequence ID" value="GBO39818.1"/>
    <property type="molecule type" value="Genomic_DNA"/>
</dbReference>
<dbReference type="Gene3D" id="1.10.340.70">
    <property type="match status" value="1"/>
</dbReference>
<organism evidence="2 3">
    <name type="scientific">Araneus ventricosus</name>
    <name type="common">Orbweaver spider</name>
    <name type="synonym">Epeira ventricosa</name>
    <dbReference type="NCBI Taxonomy" id="182803"/>
    <lineage>
        <taxon>Eukaryota</taxon>
        <taxon>Metazoa</taxon>
        <taxon>Ecdysozoa</taxon>
        <taxon>Arthropoda</taxon>
        <taxon>Chelicerata</taxon>
        <taxon>Arachnida</taxon>
        <taxon>Araneae</taxon>
        <taxon>Araneomorphae</taxon>
        <taxon>Entelegynae</taxon>
        <taxon>Araneoidea</taxon>
        <taxon>Araneidae</taxon>
        <taxon>Araneus</taxon>
    </lineage>
</organism>